<dbReference type="Proteomes" id="UP000652013">
    <property type="component" value="Unassembled WGS sequence"/>
</dbReference>
<keyword evidence="2" id="KW-1185">Reference proteome</keyword>
<comment type="caution">
    <text evidence="1">The sequence shown here is derived from an EMBL/GenBank/DDBJ whole genome shotgun (WGS) entry which is preliminary data.</text>
</comment>
<dbReference type="AlphaFoldDB" id="A0A8J4DHN5"/>
<reference evidence="1" key="1">
    <citation type="submission" date="2021-01" db="EMBL/GenBank/DDBJ databases">
        <title>Whole genome shotgun sequence of Spirilliplanes yamanashiensis NBRC 15828.</title>
        <authorList>
            <person name="Komaki H."/>
            <person name="Tamura T."/>
        </authorList>
    </citation>
    <scope>NUCLEOTIDE SEQUENCE</scope>
    <source>
        <strain evidence="1">NBRC 15828</strain>
    </source>
</reference>
<name>A0A8J4DHN5_9ACTN</name>
<gene>
    <name evidence="1" type="ORF">Sya03_08050</name>
</gene>
<proteinExistence type="predicted"/>
<sequence>MTADAVRAFVARVAPFDDLGAPVVSTVVVDGERFALTARTARALAEALHRYTDPEDNGRCAGCGGVLDRHLRCRSCGRIDGIFGATIADRLAAED</sequence>
<evidence type="ECO:0000313" key="1">
    <source>
        <dbReference type="EMBL" id="GIJ01453.1"/>
    </source>
</evidence>
<accession>A0A8J4DHN5</accession>
<evidence type="ECO:0000313" key="2">
    <source>
        <dbReference type="Proteomes" id="UP000652013"/>
    </source>
</evidence>
<dbReference type="RefSeq" id="WP_203936781.1">
    <property type="nucleotide sequence ID" value="NZ_BAAAGJ010000005.1"/>
</dbReference>
<dbReference type="EMBL" id="BOOY01000004">
    <property type="protein sequence ID" value="GIJ01453.1"/>
    <property type="molecule type" value="Genomic_DNA"/>
</dbReference>
<organism evidence="1 2">
    <name type="scientific">Spirilliplanes yamanashiensis</name>
    <dbReference type="NCBI Taxonomy" id="42233"/>
    <lineage>
        <taxon>Bacteria</taxon>
        <taxon>Bacillati</taxon>
        <taxon>Actinomycetota</taxon>
        <taxon>Actinomycetes</taxon>
        <taxon>Micromonosporales</taxon>
        <taxon>Micromonosporaceae</taxon>
        <taxon>Spirilliplanes</taxon>
    </lineage>
</organism>
<protein>
    <submittedName>
        <fullName evidence="1">Uncharacterized protein</fullName>
    </submittedName>
</protein>